<dbReference type="PANTHER" id="PTHR43143">
    <property type="entry name" value="METALLOPHOSPHOESTERASE, CALCINEURIN SUPERFAMILY"/>
    <property type="match status" value="1"/>
</dbReference>
<dbReference type="GO" id="GO:0046872">
    <property type="term" value="F:metal ion binding"/>
    <property type="evidence" value="ECO:0007669"/>
    <property type="project" value="UniProtKB-KW"/>
</dbReference>
<sequence length="316" mass="36347">MSAPNEWQLPSAPCTYMILLMQVNANILRYFLGTDADKTWSGDFYFVQGADPQFGQMSFYRNPNYVPAEADWNEELRLAKLAVRKVNKLEPKPRFFIICGDLTNEFPTGGCLETKEKQIKDFKKVFSRVKSEIPLVCVCGNHDVGDTPTVETINKYRSDFGDDFFSFWCSGVFFIVLNSQYFKDPTHVPHLAEEQERWLDSQLSAAAGSRIICFSHIPWFINRYDEAENKIFNINPDVRLKILDKLYNAGVRHFFCGHYHRNGGGFYKDLELVITSAIGLQLGNDKSGMRIVKVKKDKVSHQYYPLEEVPKTIAFD</sequence>
<dbReference type="SUPFAM" id="SSF56300">
    <property type="entry name" value="Metallo-dependent phosphatases"/>
    <property type="match status" value="1"/>
</dbReference>
<evidence type="ECO:0000256" key="7">
    <source>
        <dbReference type="ARBA" id="ARBA00022723"/>
    </source>
</evidence>
<evidence type="ECO:0000256" key="6">
    <source>
        <dbReference type="ARBA" id="ARBA00022490"/>
    </source>
</evidence>
<keyword evidence="14" id="KW-1185">Reference proteome</keyword>
<evidence type="ECO:0000313" key="14">
    <source>
        <dbReference type="Proteomes" id="UP001367676"/>
    </source>
</evidence>
<evidence type="ECO:0000259" key="12">
    <source>
        <dbReference type="Pfam" id="PF00149"/>
    </source>
</evidence>
<dbReference type="Pfam" id="PF00149">
    <property type="entry name" value="Metallophos"/>
    <property type="match status" value="1"/>
</dbReference>
<evidence type="ECO:0000256" key="4">
    <source>
        <dbReference type="ARBA" id="ARBA00013081"/>
    </source>
</evidence>
<dbReference type="EMBL" id="JBBCAQ010000022">
    <property type="protein sequence ID" value="KAK7590692.1"/>
    <property type="molecule type" value="Genomic_DNA"/>
</dbReference>
<organism evidence="13 14">
    <name type="scientific">Parthenolecanium corni</name>
    <dbReference type="NCBI Taxonomy" id="536013"/>
    <lineage>
        <taxon>Eukaryota</taxon>
        <taxon>Metazoa</taxon>
        <taxon>Ecdysozoa</taxon>
        <taxon>Arthropoda</taxon>
        <taxon>Hexapoda</taxon>
        <taxon>Insecta</taxon>
        <taxon>Pterygota</taxon>
        <taxon>Neoptera</taxon>
        <taxon>Paraneoptera</taxon>
        <taxon>Hemiptera</taxon>
        <taxon>Sternorrhyncha</taxon>
        <taxon>Coccoidea</taxon>
        <taxon>Coccidae</taxon>
        <taxon>Parthenolecanium</taxon>
    </lineage>
</organism>
<dbReference type="InterPro" id="IPR029052">
    <property type="entry name" value="Metallo-depent_PP-like"/>
</dbReference>
<keyword evidence="6" id="KW-0963">Cytoplasm</keyword>
<dbReference type="GO" id="GO:0004722">
    <property type="term" value="F:protein serine/threonine phosphatase activity"/>
    <property type="evidence" value="ECO:0007669"/>
    <property type="project" value="UniProtKB-EC"/>
</dbReference>
<evidence type="ECO:0000256" key="3">
    <source>
        <dbReference type="ARBA" id="ARBA00010567"/>
    </source>
</evidence>
<comment type="catalytic activity">
    <reaction evidence="10">
        <text>O-phospho-L-seryl-[protein] + H2O = L-seryl-[protein] + phosphate</text>
        <dbReference type="Rhea" id="RHEA:20629"/>
        <dbReference type="Rhea" id="RHEA-COMP:9863"/>
        <dbReference type="Rhea" id="RHEA-COMP:11604"/>
        <dbReference type="ChEBI" id="CHEBI:15377"/>
        <dbReference type="ChEBI" id="CHEBI:29999"/>
        <dbReference type="ChEBI" id="CHEBI:43474"/>
        <dbReference type="ChEBI" id="CHEBI:83421"/>
        <dbReference type="EC" id="3.1.3.16"/>
    </reaction>
</comment>
<comment type="similarity">
    <text evidence="3">Belongs to the metallophosphoesterase superfamily. CPPED1 family.</text>
</comment>
<comment type="cofactor">
    <cofactor evidence="1">
        <name>a divalent metal cation</name>
        <dbReference type="ChEBI" id="CHEBI:60240"/>
    </cofactor>
</comment>
<evidence type="ECO:0000313" key="13">
    <source>
        <dbReference type="EMBL" id="KAK7590692.1"/>
    </source>
</evidence>
<dbReference type="InterPro" id="IPR041867">
    <property type="entry name" value="MPP_CSTP1"/>
</dbReference>
<comment type="caution">
    <text evidence="13">The sequence shown here is derived from an EMBL/GenBank/DDBJ whole genome shotgun (WGS) entry which is preliminary data.</text>
</comment>
<reference evidence="13 14" key="1">
    <citation type="submission" date="2024-03" db="EMBL/GenBank/DDBJ databases">
        <title>Adaptation during the transition from Ophiocordyceps entomopathogen to insect associate is accompanied by gene loss and intensified selection.</title>
        <authorList>
            <person name="Ward C.M."/>
            <person name="Onetto C.A."/>
            <person name="Borneman A.R."/>
        </authorList>
    </citation>
    <scope>NUCLEOTIDE SEQUENCE [LARGE SCALE GENOMIC DNA]</scope>
    <source>
        <strain evidence="13">AWRI1</strain>
        <tissue evidence="13">Single Adult Female</tissue>
    </source>
</reference>
<proteinExistence type="inferred from homology"/>
<evidence type="ECO:0000256" key="1">
    <source>
        <dbReference type="ARBA" id="ARBA00001968"/>
    </source>
</evidence>
<dbReference type="Gene3D" id="3.60.21.10">
    <property type="match status" value="1"/>
</dbReference>
<name>A0AAN9TG15_9HEMI</name>
<accession>A0AAN9TG15</accession>
<dbReference type="Proteomes" id="UP001367676">
    <property type="component" value="Unassembled WGS sequence"/>
</dbReference>
<dbReference type="InterPro" id="IPR051918">
    <property type="entry name" value="STPP_CPPED1"/>
</dbReference>
<evidence type="ECO:0000256" key="5">
    <source>
        <dbReference type="ARBA" id="ARBA00013356"/>
    </source>
</evidence>
<feature type="domain" description="Calcineurin-like phosphoesterase" evidence="12">
    <location>
        <begin position="84"/>
        <end position="261"/>
    </location>
</feature>
<dbReference type="InterPro" id="IPR004843">
    <property type="entry name" value="Calcineurin-like_PHP"/>
</dbReference>
<evidence type="ECO:0000256" key="11">
    <source>
        <dbReference type="ARBA" id="ARBA00048336"/>
    </source>
</evidence>
<dbReference type="PANTHER" id="PTHR43143:SF1">
    <property type="entry name" value="SERINE_THREONINE-PROTEIN PHOSPHATASE CPPED1"/>
    <property type="match status" value="1"/>
</dbReference>
<evidence type="ECO:0000256" key="8">
    <source>
        <dbReference type="ARBA" id="ARBA00022801"/>
    </source>
</evidence>
<dbReference type="GO" id="GO:0005737">
    <property type="term" value="C:cytoplasm"/>
    <property type="evidence" value="ECO:0007669"/>
    <property type="project" value="UniProtKB-SubCell"/>
</dbReference>
<keyword evidence="8" id="KW-0378">Hydrolase</keyword>
<comment type="catalytic activity">
    <reaction evidence="11">
        <text>O-phospho-L-threonyl-[protein] + H2O = L-threonyl-[protein] + phosphate</text>
        <dbReference type="Rhea" id="RHEA:47004"/>
        <dbReference type="Rhea" id="RHEA-COMP:11060"/>
        <dbReference type="Rhea" id="RHEA-COMP:11605"/>
        <dbReference type="ChEBI" id="CHEBI:15377"/>
        <dbReference type="ChEBI" id="CHEBI:30013"/>
        <dbReference type="ChEBI" id="CHEBI:43474"/>
        <dbReference type="ChEBI" id="CHEBI:61977"/>
        <dbReference type="EC" id="3.1.3.16"/>
    </reaction>
</comment>
<evidence type="ECO:0000256" key="10">
    <source>
        <dbReference type="ARBA" id="ARBA00047761"/>
    </source>
</evidence>
<dbReference type="CDD" id="cd07395">
    <property type="entry name" value="MPP_CSTP1"/>
    <property type="match status" value="1"/>
</dbReference>
<evidence type="ECO:0000256" key="9">
    <source>
        <dbReference type="ARBA" id="ARBA00032900"/>
    </source>
</evidence>
<evidence type="ECO:0000256" key="2">
    <source>
        <dbReference type="ARBA" id="ARBA00004496"/>
    </source>
</evidence>
<comment type="subcellular location">
    <subcellularLocation>
        <location evidence="2">Cytoplasm</location>
    </subcellularLocation>
</comment>
<protein>
    <recommendedName>
        <fullName evidence="5">Serine/threonine-protein phosphatase CPPED1</fullName>
        <ecNumber evidence="4">3.1.3.16</ecNumber>
    </recommendedName>
    <alternativeName>
        <fullName evidence="9">Calcineurin-like phosphoesterase domain-containing protein 1</fullName>
    </alternativeName>
</protein>
<gene>
    <name evidence="13" type="ORF">V9T40_002305</name>
</gene>
<dbReference type="AlphaFoldDB" id="A0AAN9TG15"/>
<dbReference type="EC" id="3.1.3.16" evidence="4"/>
<keyword evidence="7" id="KW-0479">Metal-binding</keyword>